<organism evidence="1 2">
    <name type="scientific">Peterkaempfera bronchialis</name>
    <dbReference type="NCBI Taxonomy" id="2126346"/>
    <lineage>
        <taxon>Bacteria</taxon>
        <taxon>Bacillati</taxon>
        <taxon>Actinomycetota</taxon>
        <taxon>Actinomycetes</taxon>
        <taxon>Kitasatosporales</taxon>
        <taxon>Streptomycetaceae</taxon>
        <taxon>Peterkaempfera</taxon>
    </lineage>
</organism>
<name>A0A345STB5_9ACTN</name>
<evidence type="ECO:0000313" key="1">
    <source>
        <dbReference type="EMBL" id="AXI76970.1"/>
    </source>
</evidence>
<dbReference type="KEGG" id="stri:C7M71_005390"/>
<dbReference type="AlphaFoldDB" id="A0A345STB5"/>
<dbReference type="RefSeq" id="WP_111489351.1">
    <property type="nucleotide sequence ID" value="NZ_CP031264.1"/>
</dbReference>
<reference evidence="2" key="1">
    <citation type="submission" date="2018-07" db="EMBL/GenBank/DDBJ databases">
        <title>Streptacidiphilus bronchialis DSM 106435 chromosome.</title>
        <authorList>
            <person name="Batra D."/>
            <person name="Gulvik C.A."/>
        </authorList>
    </citation>
    <scope>NUCLEOTIDE SEQUENCE [LARGE SCALE GENOMIC DNA]</scope>
    <source>
        <strain evidence="2">DSM 106435</strain>
    </source>
</reference>
<protein>
    <recommendedName>
        <fullName evidence="3">Phosphodiester glycosidase domain-containing protein</fullName>
    </recommendedName>
</protein>
<dbReference type="Proteomes" id="UP000249340">
    <property type="component" value="Chromosome"/>
</dbReference>
<gene>
    <name evidence="1" type="ORF">C7M71_005390</name>
</gene>
<accession>A0A345STB5</accession>
<evidence type="ECO:0008006" key="3">
    <source>
        <dbReference type="Google" id="ProtNLM"/>
    </source>
</evidence>
<proteinExistence type="predicted"/>
<sequence>MTAPDRTPVSAADRRAVAELAVRGIHVADIQDLARDQRPFAQRITEPHRRTLAAGVVLDSRTLELESGSFTNAYTLTVDLNRAGAQPVTDRSGFRLRGLVHGAVVAAVSGSFSYISDDPAYQPDEPCLDLTIRHGQIAGLPTTGKPALLLHNGRLQIHHLPAIGTLTLAGHPYRWAGSKDPRPGHLAVFGAANCRVRYRDDPRTGFLRDVDPATNTTPHRADALDATVGPTASGLRITALHPGGGADLFTGALILRALLPTARHLTLGAPVRITSLDTNDTAGLEAGFSLGPTVAAAARGDTTPWDASLGLSPFRPGARYARTLIALDADRLHLQVLDGAPLTDHFRGVTAAETARLCEAAGWDPEKVYHLDGGQTSKIAYRSPDARPDAVGSLHYLRWPANATQPFHWQGLDGRVLRSALTITASDQEAP</sequence>
<dbReference type="OrthoDB" id="4099827at2"/>
<keyword evidence="2" id="KW-1185">Reference proteome</keyword>
<evidence type="ECO:0000313" key="2">
    <source>
        <dbReference type="Proteomes" id="UP000249340"/>
    </source>
</evidence>
<dbReference type="EMBL" id="CP031264">
    <property type="protein sequence ID" value="AXI76970.1"/>
    <property type="molecule type" value="Genomic_DNA"/>
</dbReference>